<organism evidence="1 2">
    <name type="scientific">Haematococcus lacustris</name>
    <name type="common">Green alga</name>
    <name type="synonym">Haematococcus pluvialis</name>
    <dbReference type="NCBI Taxonomy" id="44745"/>
    <lineage>
        <taxon>Eukaryota</taxon>
        <taxon>Viridiplantae</taxon>
        <taxon>Chlorophyta</taxon>
        <taxon>core chlorophytes</taxon>
        <taxon>Chlorophyceae</taxon>
        <taxon>CS clade</taxon>
        <taxon>Chlamydomonadales</taxon>
        <taxon>Haematococcaceae</taxon>
        <taxon>Haematococcus</taxon>
    </lineage>
</organism>
<name>A0A6A0AH76_HAELA</name>
<protein>
    <submittedName>
        <fullName evidence="1">Uncharacterized protein</fullName>
    </submittedName>
</protein>
<evidence type="ECO:0000313" key="2">
    <source>
        <dbReference type="Proteomes" id="UP000485058"/>
    </source>
</evidence>
<reference evidence="1 2" key="1">
    <citation type="submission" date="2020-02" db="EMBL/GenBank/DDBJ databases">
        <title>Draft genome sequence of Haematococcus lacustris strain NIES-144.</title>
        <authorList>
            <person name="Morimoto D."/>
            <person name="Nakagawa S."/>
            <person name="Yoshida T."/>
            <person name="Sawayama S."/>
        </authorList>
    </citation>
    <scope>NUCLEOTIDE SEQUENCE [LARGE SCALE GENOMIC DNA]</scope>
    <source>
        <strain evidence="1 2">NIES-144</strain>
    </source>
</reference>
<gene>
    <name evidence="1" type="ORF">HaLaN_31093</name>
</gene>
<sequence length="137" mass="15005">MSWHTTCTDINNLHARKQFRLKDPYNSIVHVIGWMRLVRRGMQIHRLTPQVVGDRLWGRKSIVSSASAHVRGSPNWVGGRAAESTIVISSTGNKYHAKAASGPLIRGGVLSVPVSTSHTHGTAAYQLHYCLTPVTGL</sequence>
<dbReference type="AlphaFoldDB" id="A0A6A0AH76"/>
<comment type="caution">
    <text evidence="1">The sequence shown here is derived from an EMBL/GenBank/DDBJ whole genome shotgun (WGS) entry which is preliminary data.</text>
</comment>
<keyword evidence="2" id="KW-1185">Reference proteome</keyword>
<evidence type="ECO:0000313" key="1">
    <source>
        <dbReference type="EMBL" id="GFH31955.1"/>
    </source>
</evidence>
<dbReference type="Proteomes" id="UP000485058">
    <property type="component" value="Unassembled WGS sequence"/>
</dbReference>
<dbReference type="EMBL" id="BLLF01006111">
    <property type="protein sequence ID" value="GFH31955.1"/>
    <property type="molecule type" value="Genomic_DNA"/>
</dbReference>
<accession>A0A6A0AH76</accession>
<proteinExistence type="predicted"/>